<organism evidence="15 16">
    <name type="scientific">Paracoccus denitrificans</name>
    <dbReference type="NCBI Taxonomy" id="266"/>
    <lineage>
        <taxon>Bacteria</taxon>
        <taxon>Pseudomonadati</taxon>
        <taxon>Pseudomonadota</taxon>
        <taxon>Alphaproteobacteria</taxon>
        <taxon>Rhodobacterales</taxon>
        <taxon>Paracoccaceae</taxon>
        <taxon>Paracoccus</taxon>
    </lineage>
</organism>
<dbReference type="GO" id="GO:0005886">
    <property type="term" value="C:plasma membrane"/>
    <property type="evidence" value="ECO:0007669"/>
    <property type="project" value="UniProtKB-SubCell"/>
</dbReference>
<proteinExistence type="inferred from homology"/>
<evidence type="ECO:0000256" key="8">
    <source>
        <dbReference type="ARBA" id="ARBA00023136"/>
    </source>
</evidence>
<evidence type="ECO:0000256" key="11">
    <source>
        <dbReference type="ARBA" id="ARBA00025614"/>
    </source>
</evidence>
<keyword evidence="8 13" id="KW-0472">Membrane</keyword>
<evidence type="ECO:0000256" key="5">
    <source>
        <dbReference type="ARBA" id="ARBA00022781"/>
    </source>
</evidence>
<dbReference type="PANTHER" id="PTHR33445">
    <property type="entry name" value="ATP SYNTHASE SUBUNIT B', CHLOROPLASTIC"/>
    <property type="match status" value="1"/>
</dbReference>
<keyword evidence="6 13" id="KW-1133">Transmembrane helix</keyword>
<dbReference type="PANTHER" id="PTHR33445:SF1">
    <property type="entry name" value="ATP SYNTHASE SUBUNIT B"/>
    <property type="match status" value="1"/>
</dbReference>
<evidence type="ECO:0000256" key="14">
    <source>
        <dbReference type="RuleBase" id="RU003848"/>
    </source>
</evidence>
<evidence type="ECO:0000256" key="6">
    <source>
        <dbReference type="ARBA" id="ARBA00022989"/>
    </source>
</evidence>
<dbReference type="InterPro" id="IPR050059">
    <property type="entry name" value="ATP_synthase_B_chain"/>
</dbReference>
<evidence type="ECO:0000256" key="10">
    <source>
        <dbReference type="ARBA" id="ARBA00025198"/>
    </source>
</evidence>
<dbReference type="Pfam" id="PF00430">
    <property type="entry name" value="ATP-synt_B"/>
    <property type="match status" value="1"/>
</dbReference>
<dbReference type="Proteomes" id="UP000315344">
    <property type="component" value="Unassembled WGS sequence"/>
</dbReference>
<evidence type="ECO:0000256" key="3">
    <source>
        <dbReference type="ARBA" id="ARBA00022547"/>
    </source>
</evidence>
<protein>
    <recommendedName>
        <fullName evidence="13">ATP synthase subunit b</fullName>
    </recommendedName>
    <alternativeName>
        <fullName evidence="13">ATP synthase F(0) sector subunit b</fullName>
    </alternativeName>
    <alternativeName>
        <fullName evidence="13">ATPase subunit I</fullName>
    </alternativeName>
    <alternativeName>
        <fullName evidence="13">F-type ATPase subunit b</fullName>
        <shortName evidence="13">F-ATPase subunit b</shortName>
    </alternativeName>
</protein>
<dbReference type="InterPro" id="IPR002146">
    <property type="entry name" value="ATP_synth_b/b'su_bac/chlpt"/>
</dbReference>
<sequence>MFSLLQQAAETAAETGTHAEAANSEAAVAAATASAEHGADAAGHAAEAGGHAAEVAQHAVGMPQLDTQYFGNLIFWLLVTLGLMYWVLSKVALPRIAGVISDRQGVITGDLMQAEEYKKKAKDAEAAYGQALTDARNEANKIIAAQKGDIQKDLDEAIAKADAEIAARSVESEKRIGAIRDSATTDARSVAREVTAELVRAFGGNADESAIDAAVDARLKGAV</sequence>
<name>A0A533IBI6_PARDE</name>
<evidence type="ECO:0000313" key="16">
    <source>
        <dbReference type="Proteomes" id="UP000315344"/>
    </source>
</evidence>
<evidence type="ECO:0000256" key="9">
    <source>
        <dbReference type="ARBA" id="ARBA00023310"/>
    </source>
</evidence>
<evidence type="ECO:0000256" key="7">
    <source>
        <dbReference type="ARBA" id="ARBA00023065"/>
    </source>
</evidence>
<comment type="function">
    <text evidence="11">Component of the F(0) channel, it forms part of the peripheral stalk, linking F(1) to F(0). The b'-subunit is a diverged and duplicated form of b found in plants and photosynthetic bacteria.</text>
</comment>
<keyword evidence="9 13" id="KW-0066">ATP synthesis</keyword>
<dbReference type="GO" id="GO:0046933">
    <property type="term" value="F:proton-transporting ATP synthase activity, rotational mechanism"/>
    <property type="evidence" value="ECO:0007669"/>
    <property type="project" value="UniProtKB-UniRule"/>
</dbReference>
<comment type="function">
    <text evidence="10 13">F(1)F(0) ATP synthase produces ATP from ADP in the presence of a proton or sodium gradient. F-type ATPases consist of two structural domains, F(1) containing the extramembraneous catalytic core and F(0) containing the membrane proton channel, linked together by a central stalk and a peripheral stalk. During catalysis, ATP synthesis in the catalytic domain of F(1) is coupled via a rotary mechanism of the central stalk subunits to proton translocation.</text>
</comment>
<keyword evidence="5 13" id="KW-0375">Hydrogen ion transport</keyword>
<evidence type="ECO:0000256" key="12">
    <source>
        <dbReference type="ARBA" id="ARBA00037847"/>
    </source>
</evidence>
<evidence type="ECO:0000256" key="1">
    <source>
        <dbReference type="ARBA" id="ARBA00005513"/>
    </source>
</evidence>
<evidence type="ECO:0000313" key="15">
    <source>
        <dbReference type="EMBL" id="TKW68503.1"/>
    </source>
</evidence>
<reference evidence="15 16" key="1">
    <citation type="journal article" date="2017" name="Nat. Commun.">
        <title>In situ click chemistry generation of cyclooxygenase-2 inhibitors.</title>
        <authorList>
            <person name="Bhardwaj A."/>
            <person name="Kaur J."/>
            <person name="Wuest M."/>
            <person name="Wuest F."/>
        </authorList>
    </citation>
    <scope>NUCLEOTIDE SEQUENCE [LARGE SCALE GENOMIC DNA]</scope>
    <source>
        <strain evidence="15">S2_012_000_R3_94</strain>
    </source>
</reference>
<keyword evidence="7 13" id="KW-0406">Ion transport</keyword>
<evidence type="ECO:0000256" key="2">
    <source>
        <dbReference type="ARBA" id="ARBA00022448"/>
    </source>
</evidence>
<dbReference type="NCBIfam" id="NF009988">
    <property type="entry name" value="PRK13454.1"/>
    <property type="match status" value="1"/>
</dbReference>
<feature type="transmembrane region" description="Helical" evidence="13">
    <location>
        <begin position="69"/>
        <end position="88"/>
    </location>
</feature>
<evidence type="ECO:0000256" key="4">
    <source>
        <dbReference type="ARBA" id="ARBA00022692"/>
    </source>
</evidence>
<dbReference type="CDD" id="cd06503">
    <property type="entry name" value="ATP-synt_Fo_b"/>
    <property type="match status" value="1"/>
</dbReference>
<evidence type="ECO:0000256" key="13">
    <source>
        <dbReference type="HAMAP-Rule" id="MF_01398"/>
    </source>
</evidence>
<dbReference type="Gene3D" id="6.10.250.1580">
    <property type="match status" value="1"/>
</dbReference>
<keyword evidence="4 13" id="KW-0812">Transmembrane</keyword>
<comment type="subcellular location">
    <subcellularLocation>
        <location evidence="13">Cell membrane</location>
        <topology evidence="13">Single-pass membrane protein</topology>
    </subcellularLocation>
    <subcellularLocation>
        <location evidence="12">Endomembrane system</location>
        <topology evidence="12">Single-pass membrane protein</topology>
    </subcellularLocation>
</comment>
<dbReference type="GO" id="GO:0045259">
    <property type="term" value="C:proton-transporting ATP synthase complex"/>
    <property type="evidence" value="ECO:0007669"/>
    <property type="project" value="UniProtKB-KW"/>
</dbReference>
<comment type="caution">
    <text evidence="15">The sequence shown here is derived from an EMBL/GenBank/DDBJ whole genome shotgun (WGS) entry which is preliminary data.</text>
</comment>
<accession>A0A533IBI6</accession>
<comment type="similarity">
    <text evidence="1 13 14">Belongs to the ATPase B chain family.</text>
</comment>
<dbReference type="GO" id="GO:0046961">
    <property type="term" value="F:proton-transporting ATPase activity, rotational mechanism"/>
    <property type="evidence" value="ECO:0007669"/>
    <property type="project" value="TreeGrafter"/>
</dbReference>
<dbReference type="EMBL" id="VAFL01000001">
    <property type="protein sequence ID" value="TKW68503.1"/>
    <property type="molecule type" value="Genomic_DNA"/>
</dbReference>
<keyword evidence="13" id="KW-1003">Cell membrane</keyword>
<dbReference type="HAMAP" id="MF_01398">
    <property type="entry name" value="ATP_synth_b_bprime"/>
    <property type="match status" value="1"/>
</dbReference>
<dbReference type="AlphaFoldDB" id="A0A533IBI6"/>
<comment type="subunit">
    <text evidence="13">F-type ATPases have 2 components, F(1) - the catalytic core - and F(0) - the membrane proton channel. F(1) has five subunits: alpha(3), beta(3), gamma(1), delta(1), epsilon(1). F(0) has three main subunits: a(1), b(2) and c(10-14). The alpha and beta chains form an alternating ring which encloses part of the gamma chain. F(1) is attached to F(0) by a central stalk formed by the gamma and epsilon chains, while a peripheral stalk is formed by the delta and b chains.</text>
</comment>
<keyword evidence="2 13" id="KW-0813">Transport</keyword>
<keyword evidence="3 13" id="KW-0138">CF(0)</keyword>
<gene>
    <name evidence="13" type="primary">atpF</name>
    <name evidence="15" type="ORF">DI616_00420</name>
</gene>
<dbReference type="GO" id="GO:0012505">
    <property type="term" value="C:endomembrane system"/>
    <property type="evidence" value="ECO:0007669"/>
    <property type="project" value="UniProtKB-SubCell"/>
</dbReference>